<organism evidence="2">
    <name type="scientific">Aureococcus anophagefferens</name>
    <name type="common">Harmful bloom alga</name>
    <dbReference type="NCBI Taxonomy" id="44056"/>
    <lineage>
        <taxon>Eukaryota</taxon>
        <taxon>Sar</taxon>
        <taxon>Stramenopiles</taxon>
        <taxon>Ochrophyta</taxon>
        <taxon>Pelagophyceae</taxon>
        <taxon>Pelagomonadales</taxon>
        <taxon>Pelagomonadaceae</taxon>
        <taxon>Aureococcus</taxon>
    </lineage>
</organism>
<reference evidence="1 2" key="1">
    <citation type="journal article" date="2011" name="Proc. Natl. Acad. Sci. U.S.A.">
        <title>Niche of harmful alga Aureococcus anophagefferens revealed through ecogenomics.</title>
        <authorList>
            <person name="Gobler C.J."/>
            <person name="Berry D.L."/>
            <person name="Dyhrman S.T."/>
            <person name="Wilhelm S.W."/>
            <person name="Salamov A."/>
            <person name="Lobanov A.V."/>
            <person name="Zhang Y."/>
            <person name="Collier J.L."/>
            <person name="Wurch L.L."/>
            <person name="Kustka A.B."/>
            <person name="Dill B.D."/>
            <person name="Shah M."/>
            <person name="VerBerkmoes N.C."/>
            <person name="Kuo A."/>
            <person name="Terry A."/>
            <person name="Pangilinan J."/>
            <person name="Lindquist E.A."/>
            <person name="Lucas S."/>
            <person name="Paulsen I.T."/>
            <person name="Hattenrath-Lehmann T.K."/>
            <person name="Talmage S.C."/>
            <person name="Walker E.A."/>
            <person name="Koch F."/>
            <person name="Burson A.M."/>
            <person name="Marcoval M.A."/>
            <person name="Tang Y.Z."/>
            <person name="Lecleir G.R."/>
            <person name="Coyne K.J."/>
            <person name="Berg G.M."/>
            <person name="Bertrand E.M."/>
            <person name="Saito M.A."/>
            <person name="Gladyshev V.N."/>
            <person name="Grigoriev I.V."/>
        </authorList>
    </citation>
    <scope>NUCLEOTIDE SEQUENCE [LARGE SCALE GENOMIC DNA]</scope>
    <source>
        <strain evidence="2">CCMP 1984</strain>
    </source>
</reference>
<dbReference type="GeneID" id="20226155"/>
<keyword evidence="2" id="KW-1185">Reference proteome</keyword>
<sequence>MHLLVTVKCGQRESRFRIPCGNGQKTFKWLGLVSAARYSSESPKGSLRMRESRQAQAAGTALIPSNITTSDTSFFHPEALLGEQLEDGAEVCVALAPRVAVDAAGHPKTSRWSTIAFELSDPRKPFREQAMRDEYSAQEAKRTALEAMEADKRRGTMARKGSRLREVIKSQLPDRNAVHEAMHEDWFAMGKHRVLEALVADKQEQQKAPISAVFHSFRLIFGRTIISRNDLEAWRFFS</sequence>
<dbReference type="KEGG" id="aaf:AURANDRAFT_67280"/>
<dbReference type="RefSeq" id="XP_009040924.1">
    <property type="nucleotide sequence ID" value="XM_009042676.1"/>
</dbReference>
<evidence type="ECO:0000313" key="2">
    <source>
        <dbReference type="Proteomes" id="UP000002729"/>
    </source>
</evidence>
<dbReference type="OrthoDB" id="190071at2759"/>
<dbReference type="Proteomes" id="UP000002729">
    <property type="component" value="Unassembled WGS sequence"/>
</dbReference>
<protein>
    <submittedName>
        <fullName evidence="1">Uncharacterized protein</fullName>
    </submittedName>
</protein>
<dbReference type="EMBL" id="GL833152">
    <property type="protein sequence ID" value="EGB04367.1"/>
    <property type="molecule type" value="Genomic_DNA"/>
</dbReference>
<gene>
    <name evidence="1" type="ORF">AURANDRAFT_67280</name>
</gene>
<dbReference type="InParanoid" id="F0YKM6"/>
<proteinExistence type="predicted"/>
<accession>F0YKM6</accession>
<evidence type="ECO:0000313" key="1">
    <source>
        <dbReference type="EMBL" id="EGB04367.1"/>
    </source>
</evidence>
<dbReference type="eggNOG" id="ENOG502S8S8">
    <property type="taxonomic scope" value="Eukaryota"/>
</dbReference>
<dbReference type="AlphaFoldDB" id="F0YKM6"/>
<name>F0YKM6_AURAN</name>